<dbReference type="FunFam" id="3.40.50.2000:FF:000072">
    <property type="entry name" value="Glycosyl transferase"/>
    <property type="match status" value="1"/>
</dbReference>
<dbReference type="Pfam" id="PF06722">
    <property type="entry name" value="EryCIII-like_C"/>
    <property type="match status" value="1"/>
</dbReference>
<name>A0A8J4DSI9_9ACTN</name>
<dbReference type="Gene3D" id="3.40.50.2000">
    <property type="entry name" value="Glycogen Phosphorylase B"/>
    <property type="match status" value="2"/>
</dbReference>
<dbReference type="GO" id="GO:0008194">
    <property type="term" value="F:UDP-glycosyltransferase activity"/>
    <property type="evidence" value="ECO:0007669"/>
    <property type="project" value="InterPro"/>
</dbReference>
<feature type="domain" description="Erythromycin biosynthesis protein CIII-like C-terminal" evidence="1">
    <location>
        <begin position="282"/>
        <end position="405"/>
    </location>
</feature>
<dbReference type="PANTHER" id="PTHR48050:SF13">
    <property type="entry name" value="STEROL 3-BETA-GLUCOSYLTRANSFERASE UGT80A2"/>
    <property type="match status" value="1"/>
</dbReference>
<dbReference type="InterPro" id="IPR002213">
    <property type="entry name" value="UDP_glucos_trans"/>
</dbReference>
<keyword evidence="3" id="KW-1185">Reference proteome</keyword>
<evidence type="ECO:0000313" key="2">
    <source>
        <dbReference type="EMBL" id="GIJ49285.1"/>
    </source>
</evidence>
<proteinExistence type="predicted"/>
<comment type="caution">
    <text evidence="2">The sequence shown here is derived from an EMBL/GenBank/DDBJ whole genome shotgun (WGS) entry which is preliminary data.</text>
</comment>
<dbReference type="InterPro" id="IPR010610">
    <property type="entry name" value="EryCIII-like_C"/>
</dbReference>
<protein>
    <submittedName>
        <fullName evidence="2">Glycosyl transferase</fullName>
    </submittedName>
</protein>
<dbReference type="SUPFAM" id="SSF53756">
    <property type="entry name" value="UDP-Glycosyltransferase/glycogen phosphorylase"/>
    <property type="match status" value="1"/>
</dbReference>
<dbReference type="RefSeq" id="WP_203902750.1">
    <property type="nucleotide sequence ID" value="NZ_BOPF01000025.1"/>
</dbReference>
<keyword evidence="2" id="KW-0808">Transferase</keyword>
<evidence type="ECO:0000313" key="3">
    <source>
        <dbReference type="Proteomes" id="UP000619260"/>
    </source>
</evidence>
<dbReference type="GO" id="GO:0017000">
    <property type="term" value="P:antibiotic biosynthetic process"/>
    <property type="evidence" value="ECO:0007669"/>
    <property type="project" value="UniProtKB-ARBA"/>
</dbReference>
<reference evidence="2" key="1">
    <citation type="submission" date="2021-01" db="EMBL/GenBank/DDBJ databases">
        <title>Whole genome shotgun sequence of Virgisporangium aliadipatigenens NBRC 105644.</title>
        <authorList>
            <person name="Komaki H."/>
            <person name="Tamura T."/>
        </authorList>
    </citation>
    <scope>NUCLEOTIDE SEQUENCE</scope>
    <source>
        <strain evidence="2">NBRC 105644</strain>
    </source>
</reference>
<dbReference type="GO" id="GO:0016758">
    <property type="term" value="F:hexosyltransferase activity"/>
    <property type="evidence" value="ECO:0007669"/>
    <property type="project" value="UniProtKB-ARBA"/>
</dbReference>
<dbReference type="CDD" id="cd03784">
    <property type="entry name" value="GT1_Gtf-like"/>
    <property type="match status" value="1"/>
</dbReference>
<evidence type="ECO:0000259" key="1">
    <source>
        <dbReference type="Pfam" id="PF06722"/>
    </source>
</evidence>
<dbReference type="Proteomes" id="UP000619260">
    <property type="component" value="Unassembled WGS sequence"/>
</dbReference>
<dbReference type="PANTHER" id="PTHR48050">
    <property type="entry name" value="STEROL 3-BETA-GLUCOSYLTRANSFERASE"/>
    <property type="match status" value="1"/>
</dbReference>
<dbReference type="EMBL" id="BOPF01000025">
    <property type="protein sequence ID" value="GIJ49285.1"/>
    <property type="molecule type" value="Genomic_DNA"/>
</dbReference>
<dbReference type="InterPro" id="IPR050426">
    <property type="entry name" value="Glycosyltransferase_28"/>
</dbReference>
<organism evidence="2 3">
    <name type="scientific">Virgisporangium aliadipatigenens</name>
    <dbReference type="NCBI Taxonomy" id="741659"/>
    <lineage>
        <taxon>Bacteria</taxon>
        <taxon>Bacillati</taxon>
        <taxon>Actinomycetota</taxon>
        <taxon>Actinomycetes</taxon>
        <taxon>Micromonosporales</taxon>
        <taxon>Micromonosporaceae</taxon>
        <taxon>Virgisporangium</taxon>
    </lineage>
</organism>
<accession>A0A8J4DSI9</accession>
<gene>
    <name evidence="2" type="ORF">Val02_61710</name>
</gene>
<sequence>MAKIIVASPPIPGEYLPLLQLARALSDRGHRVTFLTGGFARDAVLHSGVDFVPLTGAADINPEVGVAERAAAGLAPGPEQLNHDLIHAFVNAMPEQHRALQRLLDEDPDQYLIANIYFLGGLPVSFGVPGRRPRRWIGVSVVPLDLSSDDTTPLGPAPVGPGEDRVAANRAANAAFAAAATPTLERLNEVLAELGATEKAESWHDEIVLRPDQTAVLTVPGFEFARSDLPGHVHLVGVIPAHRITGWEPPAWWGGLDGGRPVVVVTQGTVANRSLGELIEPTLTALADRDVTVVAALGRDPAELSIPVPANAHVARFVPFDALLPKASVLITNGGAGGTHQALAAGVPVIMAGETEDKPFNAARVAYHRLGVDLGTATPSPEAIGEAVTAVLTDSTIRANVGRLSAVYPQYDPVERIERLTVG</sequence>
<dbReference type="AlphaFoldDB" id="A0A8J4DSI9"/>